<feature type="domain" description="POTRA" evidence="6">
    <location>
        <begin position="257"/>
        <end position="334"/>
    </location>
</feature>
<evidence type="ECO:0000313" key="9">
    <source>
        <dbReference type="Proteomes" id="UP000275727"/>
    </source>
</evidence>
<dbReference type="InterPro" id="IPR039910">
    <property type="entry name" value="D15-like"/>
</dbReference>
<gene>
    <name evidence="8" type="ORF">DFR51_1313</name>
    <name evidence="7" type="ORF">SmB9_23850</name>
</gene>
<dbReference type="Pfam" id="PF07244">
    <property type="entry name" value="POTRA"/>
    <property type="match status" value="1"/>
</dbReference>
<keyword evidence="2" id="KW-0812">Transmembrane</keyword>
<dbReference type="PANTHER" id="PTHR12815:SF42">
    <property type="entry name" value="BACTERIAL SURFACE ANTIGEN (D15) DOMAIN-CONTAINING PROTEIN"/>
    <property type="match status" value="1"/>
</dbReference>
<evidence type="ECO:0000256" key="1">
    <source>
        <dbReference type="ARBA" id="ARBA00004370"/>
    </source>
</evidence>
<evidence type="ECO:0000256" key="4">
    <source>
        <dbReference type="SAM" id="MobiDB-lite"/>
    </source>
</evidence>
<dbReference type="InterPro" id="IPR000184">
    <property type="entry name" value="Bac_surfAg_D15"/>
</dbReference>
<dbReference type="RefSeq" id="WP_121048182.1">
    <property type="nucleotide sequence ID" value="NZ_AP018711.1"/>
</dbReference>
<dbReference type="AlphaFoldDB" id="A0AAD1D7E0"/>
<evidence type="ECO:0000256" key="5">
    <source>
        <dbReference type="SAM" id="SignalP"/>
    </source>
</evidence>
<proteinExistence type="predicted"/>
<evidence type="ECO:0000313" key="10">
    <source>
        <dbReference type="Proteomes" id="UP000276029"/>
    </source>
</evidence>
<dbReference type="Gene3D" id="3.10.20.310">
    <property type="entry name" value="membrane protein fhac"/>
    <property type="match status" value="2"/>
</dbReference>
<dbReference type="Gene3D" id="2.40.160.50">
    <property type="entry name" value="membrane protein fhac: a member of the omp85/tpsb transporter family"/>
    <property type="match status" value="1"/>
</dbReference>
<keyword evidence="10" id="KW-1185">Reference proteome</keyword>
<dbReference type="EMBL" id="RBWX01000007">
    <property type="protein sequence ID" value="RKS91745.1"/>
    <property type="molecule type" value="Genomic_DNA"/>
</dbReference>
<evidence type="ECO:0000256" key="3">
    <source>
        <dbReference type="ARBA" id="ARBA00023136"/>
    </source>
</evidence>
<keyword evidence="5" id="KW-0732">Signal</keyword>
<organism evidence="7 9">
    <name type="scientific">Sphingosinicella microcystinivorans</name>
    <dbReference type="NCBI Taxonomy" id="335406"/>
    <lineage>
        <taxon>Bacteria</taxon>
        <taxon>Pseudomonadati</taxon>
        <taxon>Pseudomonadota</taxon>
        <taxon>Alphaproteobacteria</taxon>
        <taxon>Sphingomonadales</taxon>
        <taxon>Sphingosinicellaceae</taxon>
        <taxon>Sphingosinicella</taxon>
    </lineage>
</organism>
<dbReference type="InterPro" id="IPR034746">
    <property type="entry name" value="POTRA"/>
</dbReference>
<dbReference type="Pfam" id="PF01103">
    <property type="entry name" value="Omp85"/>
    <property type="match status" value="1"/>
</dbReference>
<dbReference type="GO" id="GO:0019867">
    <property type="term" value="C:outer membrane"/>
    <property type="evidence" value="ECO:0007669"/>
    <property type="project" value="InterPro"/>
</dbReference>
<dbReference type="Proteomes" id="UP000276029">
    <property type="component" value="Unassembled WGS sequence"/>
</dbReference>
<keyword evidence="3" id="KW-0472">Membrane</keyword>
<feature type="region of interest" description="Disordered" evidence="4">
    <location>
        <begin position="25"/>
        <end position="54"/>
    </location>
</feature>
<dbReference type="EMBL" id="AP018711">
    <property type="protein sequence ID" value="BBE34727.1"/>
    <property type="molecule type" value="Genomic_DNA"/>
</dbReference>
<keyword evidence="2" id="KW-1134">Transmembrane beta strand</keyword>
<evidence type="ECO:0000313" key="8">
    <source>
        <dbReference type="EMBL" id="RKS91745.1"/>
    </source>
</evidence>
<sequence length="662" mass="72840">MYRALIGTSITAIALFLSSPAAAQQTVPPAAGETPSPDTSDADEQRTSPRVPLPELPEIEEEWKDLFAEEAADADVALETQEAPVDIRYDFDLGPIGRLKVADAFKSLSALYAGRGKTVPSLAELQRRARTDTELLMRLLRAEGYYDPEIVIDVDPTARDGRVQVTTTVDTGPRYALGDIQINVDDEAERALVEQKLDLKEKQPLVANDVNAALDRLRLGLGESGFPFADVETPDIIVDHDTRTATYALNVKLGDNSRFGEIRVDGDPLFSAKHIGRLARFKPGDPYDTSEIEDLRRALIATGLVSTVSITPERGEPQADGTTPVNLAVVLTPAPQRTLAGQIGYSTTDGFRVEASWQHRNLIRPQGQVTFRGVLGTQEQRLSADLRRSNWKQRDRTLAARVEASVEDRDAYYARTLGIGAFIERETNLIWQKAWTYRFGGELLASEERDRSLRIAPGFAPLRTFFIVAAPVQIGYDGTDDLLDPKRGFRLGGWASPEASFQNGFFGYTRAQVDGSAYLPMMEDKLVFAGRARFGTIFGATRSRIAPSRRFYAGGGGSVRGYGYQDVGPQDADGDPLGGRSLMEFSLEARYRFGNFGVVPFIDAGQIDTRPYPRFRDLQFGAGIGARYYTNFGPVRIDVATPLNRQKGDSRVAVYVSIGQAF</sequence>
<feature type="chain" id="PRO_5042158787" evidence="5">
    <location>
        <begin position="24"/>
        <end position="662"/>
    </location>
</feature>
<evidence type="ECO:0000313" key="7">
    <source>
        <dbReference type="EMBL" id="BBE34727.1"/>
    </source>
</evidence>
<feature type="signal peptide" evidence="5">
    <location>
        <begin position="1"/>
        <end position="23"/>
    </location>
</feature>
<dbReference type="Proteomes" id="UP000275727">
    <property type="component" value="Chromosome"/>
</dbReference>
<evidence type="ECO:0000259" key="6">
    <source>
        <dbReference type="PROSITE" id="PS51779"/>
    </source>
</evidence>
<accession>A0AAD1D7E0</accession>
<dbReference type="PROSITE" id="PS51779">
    <property type="entry name" value="POTRA"/>
    <property type="match status" value="1"/>
</dbReference>
<dbReference type="KEGG" id="smic:SmB9_23850"/>
<reference evidence="7 9" key="1">
    <citation type="submission" date="2018-06" db="EMBL/GenBank/DDBJ databases">
        <title>Complete Genome Sequence of the Microcystin-Degrading Bacterium Sphingosinicella microcystinivorans Strain B-9.</title>
        <authorList>
            <person name="Jin H."/>
            <person name="Nishizawa T."/>
            <person name="Guo Y."/>
            <person name="Nishizawa A."/>
            <person name="Park H."/>
            <person name="Kato H."/>
            <person name="Tsuji K."/>
            <person name="Harada K."/>
        </authorList>
    </citation>
    <scope>NUCLEOTIDE SEQUENCE [LARGE SCALE GENOMIC DNA]</scope>
    <source>
        <strain evidence="7 9">B9</strain>
    </source>
</reference>
<reference evidence="8 10" key="2">
    <citation type="submission" date="2018-10" db="EMBL/GenBank/DDBJ databases">
        <title>Genomic Encyclopedia of Type Strains, Phase IV (KMG-IV): sequencing the most valuable type-strain genomes for metagenomic binning, comparative biology and taxonomic classification.</title>
        <authorList>
            <person name="Goeker M."/>
        </authorList>
    </citation>
    <scope>NUCLEOTIDE SEQUENCE [LARGE SCALE GENOMIC DNA]</scope>
    <source>
        <strain evidence="8 10">DSM 19791</strain>
    </source>
</reference>
<name>A0AAD1D7E0_SPHMI</name>
<comment type="subcellular location">
    <subcellularLocation>
        <location evidence="1">Membrane</location>
    </subcellularLocation>
</comment>
<dbReference type="InterPro" id="IPR010827">
    <property type="entry name" value="BamA/TamA_POTRA"/>
</dbReference>
<evidence type="ECO:0000256" key="2">
    <source>
        <dbReference type="ARBA" id="ARBA00022452"/>
    </source>
</evidence>
<protein>
    <submittedName>
        <fullName evidence="8">Autotransporter secretion outer membrane protein TamA</fullName>
    </submittedName>
    <submittedName>
        <fullName evidence="7">Outer membrane protein assembly factor</fullName>
    </submittedName>
</protein>
<dbReference type="PANTHER" id="PTHR12815">
    <property type="entry name" value="SORTING AND ASSEMBLY MACHINERY SAMM50 PROTEIN FAMILY MEMBER"/>
    <property type="match status" value="1"/>
</dbReference>